<evidence type="ECO:0000313" key="20">
    <source>
        <dbReference type="Proteomes" id="UP000193355"/>
    </source>
</evidence>
<dbReference type="PANTHER" id="PTHR45339">
    <property type="entry name" value="HYBRID SIGNAL TRANSDUCTION HISTIDINE KINASE J"/>
    <property type="match status" value="1"/>
</dbReference>
<dbReference type="CDD" id="cd16922">
    <property type="entry name" value="HATPase_EvgS-ArcB-TorS-like"/>
    <property type="match status" value="1"/>
</dbReference>
<evidence type="ECO:0000259" key="15">
    <source>
        <dbReference type="PROSITE" id="PS50109"/>
    </source>
</evidence>
<keyword evidence="6" id="KW-0808">Transferase</keyword>
<evidence type="ECO:0000256" key="12">
    <source>
        <dbReference type="ARBA" id="ARBA00023012"/>
    </source>
</evidence>
<dbReference type="PROSITE" id="PS50109">
    <property type="entry name" value="HIS_KIN"/>
    <property type="match status" value="1"/>
</dbReference>
<dbReference type="Gene3D" id="3.30.450.40">
    <property type="match status" value="1"/>
</dbReference>
<dbReference type="SMART" id="SM00086">
    <property type="entry name" value="PAC"/>
    <property type="match status" value="1"/>
</dbReference>
<dbReference type="SMART" id="SM00091">
    <property type="entry name" value="PAS"/>
    <property type="match status" value="2"/>
</dbReference>
<dbReference type="InterPro" id="IPR036890">
    <property type="entry name" value="HATPase_C_sf"/>
</dbReference>
<comment type="subcellular location">
    <subcellularLocation>
        <location evidence="2">Cell membrane</location>
        <topology evidence="2">Multi-pass membrane protein</topology>
    </subcellularLocation>
</comment>
<keyword evidence="9" id="KW-0418">Kinase</keyword>
<evidence type="ECO:0000256" key="2">
    <source>
        <dbReference type="ARBA" id="ARBA00004651"/>
    </source>
</evidence>
<protein>
    <recommendedName>
        <fullName evidence="3">histidine kinase</fullName>
        <ecNumber evidence="3">2.7.13.3</ecNumber>
    </recommendedName>
</protein>
<dbReference type="PRINTS" id="PR00344">
    <property type="entry name" value="BCTRLSENSOR"/>
</dbReference>
<dbReference type="Gene3D" id="1.10.287.130">
    <property type="match status" value="1"/>
</dbReference>
<dbReference type="GO" id="GO:0005524">
    <property type="term" value="F:ATP binding"/>
    <property type="evidence" value="ECO:0007669"/>
    <property type="project" value="UniProtKB-KW"/>
</dbReference>
<evidence type="ECO:0000256" key="14">
    <source>
        <dbReference type="PROSITE-ProRule" id="PRU00169"/>
    </source>
</evidence>
<dbReference type="GO" id="GO:0005886">
    <property type="term" value="C:plasma membrane"/>
    <property type="evidence" value="ECO:0007669"/>
    <property type="project" value="UniProtKB-SubCell"/>
</dbReference>
<proteinExistence type="predicted"/>
<dbReference type="InterPro" id="IPR000700">
    <property type="entry name" value="PAS-assoc_C"/>
</dbReference>
<dbReference type="Pfam" id="PF08448">
    <property type="entry name" value="PAS_4"/>
    <property type="match status" value="2"/>
</dbReference>
<dbReference type="SMART" id="SM00448">
    <property type="entry name" value="REC"/>
    <property type="match status" value="1"/>
</dbReference>
<evidence type="ECO:0000256" key="5">
    <source>
        <dbReference type="ARBA" id="ARBA00022553"/>
    </source>
</evidence>
<evidence type="ECO:0000256" key="13">
    <source>
        <dbReference type="ARBA" id="ARBA00023136"/>
    </source>
</evidence>
<feature type="modified residue" description="4-aspartylphosphate" evidence="14">
    <location>
        <position position="743"/>
    </location>
</feature>
<dbReference type="SMART" id="SM00387">
    <property type="entry name" value="HATPase_c"/>
    <property type="match status" value="1"/>
</dbReference>
<evidence type="ECO:0000313" key="19">
    <source>
        <dbReference type="EMBL" id="SMG23589.1"/>
    </source>
</evidence>
<dbReference type="EC" id="2.7.13.3" evidence="3"/>
<dbReference type="Gene3D" id="3.30.565.10">
    <property type="entry name" value="Histidine kinase-like ATPase, C-terminal domain"/>
    <property type="match status" value="1"/>
</dbReference>
<dbReference type="Pfam" id="PF02518">
    <property type="entry name" value="HATPase_c"/>
    <property type="match status" value="1"/>
</dbReference>
<dbReference type="InterPro" id="IPR029016">
    <property type="entry name" value="GAF-like_dom_sf"/>
</dbReference>
<evidence type="ECO:0000256" key="11">
    <source>
        <dbReference type="ARBA" id="ARBA00022989"/>
    </source>
</evidence>
<feature type="domain" description="Histidine kinase" evidence="15">
    <location>
        <begin position="443"/>
        <end position="666"/>
    </location>
</feature>
<dbReference type="SUPFAM" id="SSF55781">
    <property type="entry name" value="GAF domain-like"/>
    <property type="match status" value="1"/>
</dbReference>
<dbReference type="Pfam" id="PF01590">
    <property type="entry name" value="GAF"/>
    <property type="match status" value="1"/>
</dbReference>
<dbReference type="InterPro" id="IPR011006">
    <property type="entry name" value="CheY-like_superfamily"/>
</dbReference>
<reference evidence="20" key="1">
    <citation type="submission" date="2017-04" db="EMBL/GenBank/DDBJ databases">
        <authorList>
            <person name="Varghese N."/>
            <person name="Submissions S."/>
        </authorList>
    </citation>
    <scope>NUCLEOTIDE SEQUENCE [LARGE SCALE GENOMIC DNA]</scope>
    <source>
        <strain evidence="20">USBA 82</strain>
    </source>
</reference>
<evidence type="ECO:0000256" key="3">
    <source>
        <dbReference type="ARBA" id="ARBA00012438"/>
    </source>
</evidence>
<dbReference type="CDD" id="cd00082">
    <property type="entry name" value="HisKA"/>
    <property type="match status" value="1"/>
</dbReference>
<feature type="domain" description="PAS" evidence="17">
    <location>
        <begin position="4"/>
        <end position="61"/>
    </location>
</feature>
<comment type="catalytic activity">
    <reaction evidence="1">
        <text>ATP + protein L-histidine = ADP + protein N-phospho-L-histidine.</text>
        <dbReference type="EC" id="2.7.13.3"/>
    </reaction>
</comment>
<feature type="domain" description="PAC" evidence="18">
    <location>
        <begin position="81"/>
        <end position="133"/>
    </location>
</feature>
<evidence type="ECO:0000256" key="1">
    <source>
        <dbReference type="ARBA" id="ARBA00000085"/>
    </source>
</evidence>
<evidence type="ECO:0000256" key="7">
    <source>
        <dbReference type="ARBA" id="ARBA00022692"/>
    </source>
</evidence>
<dbReference type="AlphaFoldDB" id="A0A1X7J863"/>
<dbReference type="SUPFAM" id="SSF55785">
    <property type="entry name" value="PYP-like sensor domain (PAS domain)"/>
    <property type="match status" value="2"/>
</dbReference>
<dbReference type="SUPFAM" id="SSF52172">
    <property type="entry name" value="CheY-like"/>
    <property type="match status" value="1"/>
</dbReference>
<dbReference type="PROSITE" id="PS50110">
    <property type="entry name" value="RESPONSE_REGULATORY"/>
    <property type="match status" value="1"/>
</dbReference>
<dbReference type="SUPFAM" id="SSF47384">
    <property type="entry name" value="Homodimeric domain of signal transducing histidine kinase"/>
    <property type="match status" value="1"/>
</dbReference>
<dbReference type="SUPFAM" id="SSF55874">
    <property type="entry name" value="ATPase domain of HSP90 chaperone/DNA topoisomerase II/histidine kinase"/>
    <property type="match status" value="1"/>
</dbReference>
<evidence type="ECO:0000259" key="17">
    <source>
        <dbReference type="PROSITE" id="PS50112"/>
    </source>
</evidence>
<dbReference type="InterPro" id="IPR001610">
    <property type="entry name" value="PAC"/>
</dbReference>
<evidence type="ECO:0000259" key="18">
    <source>
        <dbReference type="PROSITE" id="PS50113"/>
    </source>
</evidence>
<dbReference type="OrthoDB" id="187at2"/>
<dbReference type="PROSITE" id="PS50112">
    <property type="entry name" value="PAS"/>
    <property type="match status" value="1"/>
</dbReference>
<dbReference type="Gene3D" id="3.40.50.2300">
    <property type="match status" value="1"/>
</dbReference>
<dbReference type="InterPro" id="IPR003594">
    <property type="entry name" value="HATPase_dom"/>
</dbReference>
<dbReference type="STRING" id="561720.SAMN06275492_10944"/>
<keyword evidence="7" id="KW-0812">Transmembrane</keyword>
<dbReference type="Gene3D" id="3.30.450.20">
    <property type="entry name" value="PAS domain"/>
    <property type="match status" value="2"/>
</dbReference>
<feature type="domain" description="Response regulatory" evidence="16">
    <location>
        <begin position="694"/>
        <end position="812"/>
    </location>
</feature>
<evidence type="ECO:0000259" key="16">
    <source>
        <dbReference type="PROSITE" id="PS50110"/>
    </source>
</evidence>
<dbReference type="InterPro" id="IPR013656">
    <property type="entry name" value="PAS_4"/>
</dbReference>
<keyword evidence="12" id="KW-0902">Two-component regulatory system</keyword>
<dbReference type="NCBIfam" id="TIGR00229">
    <property type="entry name" value="sensory_box"/>
    <property type="match status" value="1"/>
</dbReference>
<keyword evidence="8" id="KW-0547">Nucleotide-binding</keyword>
<evidence type="ECO:0000256" key="10">
    <source>
        <dbReference type="ARBA" id="ARBA00022840"/>
    </source>
</evidence>
<keyword evidence="20" id="KW-1185">Reference proteome</keyword>
<dbReference type="EMBL" id="FXBB01000009">
    <property type="protein sequence ID" value="SMG23589.1"/>
    <property type="molecule type" value="Genomic_DNA"/>
</dbReference>
<dbReference type="CDD" id="cd00130">
    <property type="entry name" value="PAS"/>
    <property type="match status" value="2"/>
</dbReference>
<dbReference type="Pfam" id="PF00512">
    <property type="entry name" value="HisKA"/>
    <property type="match status" value="1"/>
</dbReference>
<dbReference type="InterPro" id="IPR036641">
    <property type="entry name" value="HPT_dom_sf"/>
</dbReference>
<dbReference type="InterPro" id="IPR035965">
    <property type="entry name" value="PAS-like_dom_sf"/>
</dbReference>
<dbReference type="SMART" id="SM00065">
    <property type="entry name" value="GAF"/>
    <property type="match status" value="1"/>
</dbReference>
<organism evidence="19 20">
    <name type="scientific">Dethiosulfovibrio salsuginis</name>
    <dbReference type="NCBI Taxonomy" id="561720"/>
    <lineage>
        <taxon>Bacteria</taxon>
        <taxon>Thermotogati</taxon>
        <taxon>Synergistota</taxon>
        <taxon>Synergistia</taxon>
        <taxon>Synergistales</taxon>
        <taxon>Dethiosulfovibrionaceae</taxon>
        <taxon>Dethiosulfovibrio</taxon>
    </lineage>
</organism>
<evidence type="ECO:0000256" key="6">
    <source>
        <dbReference type="ARBA" id="ARBA00022679"/>
    </source>
</evidence>
<dbReference type="InterPro" id="IPR000014">
    <property type="entry name" value="PAS"/>
</dbReference>
<dbReference type="InterPro" id="IPR003018">
    <property type="entry name" value="GAF"/>
</dbReference>
<dbReference type="PANTHER" id="PTHR45339:SF1">
    <property type="entry name" value="HYBRID SIGNAL TRANSDUCTION HISTIDINE KINASE J"/>
    <property type="match status" value="1"/>
</dbReference>
<sequence length="946" mass="103574">MEMSEKRLAAVLRSIGDGVIGTDTSGVVTEINPVAEDLTGWRDGNAIGQPIDSVFKVYRKDGVAVDNPVNKVLSTGLAVDLSNDTILLSLDGGSVHIANRATPVLDEYGDISGVVLIFRDVSESYRSRKFKEFQLAFQGIISRMASRFATMPDDDLSCALDDALSGLGAIFDLDRCSIFRAHNEGVILCHQWCREGTSPVTNCLPDRCHCLASGEFVSVEDLSAWDDRCDRTLLMAQGIGAMLCVPMVGKGSVPLGVMRFDSSMARKWSDSDVSLISTAVDLIGGVIFKRETEEALRESEVRSRKLVAESFNGVAVHRIILNDRGEPVDYVFLEVNPAFEVHTGLKADEILGKKVTEVLPGVEKTDFIRRYGEVVLTGEPISFEQYSPPLDRYYAVNAYKVGDLEFATVFQDISSRKGLEDFLIQARLSAEAAEKAKSDFLANMSHEIRTPLNGVIGMAHLLWDTELNEEQKDYVKTIASSGEALLEIISEILDFSKIETGKLSLERFPFDIGLMVEETLDLVSHQAREKGLELMGGVAPDVPIVVEGDPGRIRQVLLNLLSNGIKFTKEGYVSLIVTSAPMGDTEGTEMLRFDVSDTGIGVSEDKINDLFRPFTQADPSATRRFGGTGLGLAISKKLVDLMGGTLEVESHEGQGAIFSVKLPLKVVRDGIIPSWPLRESLSESLPIRRGRSPKILVVEDTMTNRKVIIRLLEKLGYRSDAVANGKEALLALSTTSYDGVLMDIQMPEMDGLEATRRIRERERRSGAHVPIVALTAHVTQDDRDRCLAAGMDGYLPKPVRPKQLADALERMVPSGKSRDRAVLPPPLPSGDPIARDELMDLIGGDLEILAGIISSFESEFPRISDLTYAAIGMEDWDGAEKGAVRMKGMLSSLAAWEARETASLLEETARSGDKEQASALFRRLRQEAASALEGLYSMREQMADSL</sequence>
<keyword evidence="11" id="KW-1133">Transmembrane helix</keyword>
<evidence type="ECO:0000256" key="4">
    <source>
        <dbReference type="ARBA" id="ARBA00022475"/>
    </source>
</evidence>
<dbReference type="Proteomes" id="UP000193355">
    <property type="component" value="Unassembled WGS sequence"/>
</dbReference>
<keyword evidence="5 14" id="KW-0597">Phosphoprotein</keyword>
<keyword evidence="4" id="KW-1003">Cell membrane</keyword>
<gene>
    <name evidence="19" type="ORF">SAMN06275492_10944</name>
</gene>
<dbReference type="SMART" id="SM00388">
    <property type="entry name" value="HisKA"/>
    <property type="match status" value="1"/>
</dbReference>
<name>A0A1X7J863_9BACT</name>
<keyword evidence="10" id="KW-0067">ATP-binding</keyword>
<accession>A0A1X7J863</accession>
<dbReference type="InterPro" id="IPR004358">
    <property type="entry name" value="Sig_transdc_His_kin-like_C"/>
</dbReference>
<dbReference type="InterPro" id="IPR001789">
    <property type="entry name" value="Sig_transdc_resp-reg_receiver"/>
</dbReference>
<dbReference type="FunFam" id="3.30.565.10:FF:000078">
    <property type="entry name" value="Two-component sensor histidine kinase"/>
    <property type="match status" value="1"/>
</dbReference>
<evidence type="ECO:0000256" key="9">
    <source>
        <dbReference type="ARBA" id="ARBA00022777"/>
    </source>
</evidence>
<dbReference type="Pfam" id="PF00072">
    <property type="entry name" value="Response_reg"/>
    <property type="match status" value="1"/>
</dbReference>
<dbReference type="SUPFAM" id="SSF47226">
    <property type="entry name" value="Histidine-containing phosphotransfer domain, HPT domain"/>
    <property type="match status" value="1"/>
</dbReference>
<evidence type="ECO:0000256" key="8">
    <source>
        <dbReference type="ARBA" id="ARBA00022741"/>
    </source>
</evidence>
<dbReference type="FunFam" id="1.10.287.130:FF:000002">
    <property type="entry name" value="Two-component osmosensing histidine kinase"/>
    <property type="match status" value="1"/>
</dbReference>
<dbReference type="InterPro" id="IPR036097">
    <property type="entry name" value="HisK_dim/P_sf"/>
</dbReference>
<dbReference type="PROSITE" id="PS50113">
    <property type="entry name" value="PAC"/>
    <property type="match status" value="1"/>
</dbReference>
<dbReference type="GO" id="GO:0000155">
    <property type="term" value="F:phosphorelay sensor kinase activity"/>
    <property type="evidence" value="ECO:0007669"/>
    <property type="project" value="InterPro"/>
</dbReference>
<keyword evidence="13" id="KW-0472">Membrane</keyword>
<dbReference type="InterPro" id="IPR003661">
    <property type="entry name" value="HisK_dim/P_dom"/>
</dbReference>
<dbReference type="CDD" id="cd17546">
    <property type="entry name" value="REC_hyHK_CKI1_RcsC-like"/>
    <property type="match status" value="1"/>
</dbReference>
<dbReference type="InterPro" id="IPR005467">
    <property type="entry name" value="His_kinase_dom"/>
</dbReference>
<dbReference type="Gene3D" id="1.20.120.160">
    <property type="entry name" value="HPT domain"/>
    <property type="match status" value="1"/>
</dbReference>